<dbReference type="PATRIC" id="fig|1367847.3.peg.977"/>
<dbReference type="KEGG" id="pami:JCM7686_1014"/>
<organism evidence="2 3">
    <name type="scientific">Paracoccus aminophilus JCM 7686</name>
    <dbReference type="NCBI Taxonomy" id="1367847"/>
    <lineage>
        <taxon>Bacteria</taxon>
        <taxon>Pseudomonadati</taxon>
        <taxon>Pseudomonadota</taxon>
        <taxon>Alphaproteobacteria</taxon>
        <taxon>Rhodobacterales</taxon>
        <taxon>Paracoccaceae</taxon>
        <taxon>Paracoccus</taxon>
    </lineage>
</organism>
<dbReference type="eggNOG" id="COG2771">
    <property type="taxonomic scope" value="Bacteria"/>
</dbReference>
<protein>
    <recommendedName>
        <fullName evidence="4">Homeodomain-like domain-containing protein</fullName>
    </recommendedName>
</protein>
<accession>S5Y9T8</accession>
<dbReference type="RefSeq" id="WP_020949761.1">
    <property type="nucleotide sequence ID" value="NC_022041.1"/>
</dbReference>
<gene>
    <name evidence="2" type="ORF">JCM7686_1014</name>
</gene>
<reference evidence="2 3" key="1">
    <citation type="journal article" date="2014" name="BMC Genomics">
        <title>Architecture and functions of a multipartite genome of the methylotrophic bacterium Paracoccus aminophilus JCM 7686, containing primary and secondary chromids.</title>
        <authorList>
            <person name="Dziewit L."/>
            <person name="Czarnecki J."/>
            <person name="Wibberg D."/>
            <person name="Radlinska M."/>
            <person name="Mrozek P."/>
            <person name="Szymczak M."/>
            <person name="Schluter A."/>
            <person name="Puhler A."/>
            <person name="Bartosik D."/>
        </authorList>
    </citation>
    <scope>NUCLEOTIDE SEQUENCE [LARGE SCALE GENOMIC DNA]</scope>
    <source>
        <strain evidence="2">JCM 7686</strain>
    </source>
</reference>
<proteinExistence type="predicted"/>
<evidence type="ECO:0000256" key="1">
    <source>
        <dbReference type="SAM" id="MobiDB-lite"/>
    </source>
</evidence>
<sequence>MNAHAKASKLDTEKLLKLRALMERGATEGERAAARSRAEVLAAKAGLTLSAALSTLDATPAPQPSSFFAGFDDWMEAKEPGYKAREAVRRAEKEAKRRARCKELLALYGSVDAVFEPTPLEAALRDALEPLMDPANTLWGYRGFSFRAGPTPEMWVAMRAAVSMPSTVQEAWAAYQAKEELIEHRIAFSPDYTSWQWEDAWSSALEHLLDNLRDPSVEGISARLKWLEHRANHEMVPDPDQERALVASLQADFAAFVQSGQSAPQRPADRRATVLDLLRAGLALSDREIARRAGVSPQTVGNIRKRHTNQETAA</sequence>
<dbReference type="OrthoDB" id="189843at2"/>
<dbReference type="AlphaFoldDB" id="S5Y9T8"/>
<feature type="region of interest" description="Disordered" evidence="1">
    <location>
        <begin position="294"/>
        <end position="314"/>
    </location>
</feature>
<dbReference type="EMBL" id="CP006650">
    <property type="protein sequence ID" value="AGT08123.1"/>
    <property type="molecule type" value="Genomic_DNA"/>
</dbReference>
<dbReference type="Proteomes" id="UP000015480">
    <property type="component" value="Chromosome"/>
</dbReference>
<evidence type="ECO:0000313" key="2">
    <source>
        <dbReference type="EMBL" id="AGT08123.1"/>
    </source>
</evidence>
<evidence type="ECO:0000313" key="3">
    <source>
        <dbReference type="Proteomes" id="UP000015480"/>
    </source>
</evidence>
<dbReference type="HOGENOM" id="CLU_066204_0_0_5"/>
<keyword evidence="3" id="KW-1185">Reference proteome</keyword>
<name>S5Y9T8_PARAH</name>
<dbReference type="STRING" id="1367847.JCM7686_1014"/>
<evidence type="ECO:0008006" key="4">
    <source>
        <dbReference type="Google" id="ProtNLM"/>
    </source>
</evidence>